<proteinExistence type="predicted"/>
<accession>A0AAV4M8U1</accession>
<evidence type="ECO:0000313" key="2">
    <source>
        <dbReference type="Proteomes" id="UP001054945"/>
    </source>
</evidence>
<keyword evidence="2" id="KW-1185">Reference proteome</keyword>
<reference evidence="1 2" key="1">
    <citation type="submission" date="2021-06" db="EMBL/GenBank/DDBJ databases">
        <title>Caerostris extrusa draft genome.</title>
        <authorList>
            <person name="Kono N."/>
            <person name="Arakawa K."/>
        </authorList>
    </citation>
    <scope>NUCLEOTIDE SEQUENCE [LARGE SCALE GENOMIC DNA]</scope>
</reference>
<name>A0AAV4M8U1_CAEEX</name>
<comment type="caution">
    <text evidence="1">The sequence shown here is derived from an EMBL/GenBank/DDBJ whole genome shotgun (WGS) entry which is preliminary data.</text>
</comment>
<organism evidence="1 2">
    <name type="scientific">Caerostris extrusa</name>
    <name type="common">Bark spider</name>
    <name type="synonym">Caerostris bankana</name>
    <dbReference type="NCBI Taxonomy" id="172846"/>
    <lineage>
        <taxon>Eukaryota</taxon>
        <taxon>Metazoa</taxon>
        <taxon>Ecdysozoa</taxon>
        <taxon>Arthropoda</taxon>
        <taxon>Chelicerata</taxon>
        <taxon>Arachnida</taxon>
        <taxon>Araneae</taxon>
        <taxon>Araneomorphae</taxon>
        <taxon>Entelegynae</taxon>
        <taxon>Araneoidea</taxon>
        <taxon>Araneidae</taxon>
        <taxon>Caerostris</taxon>
    </lineage>
</organism>
<evidence type="ECO:0000313" key="1">
    <source>
        <dbReference type="EMBL" id="GIX68783.1"/>
    </source>
</evidence>
<dbReference type="AlphaFoldDB" id="A0AAV4M8U1"/>
<sequence>MSDIYPRSEINELAENEASPEILSNIAEGFQSDLSSERLLDVQSSLSAIDSVNSNSEKITCLRETAYSLENNNHFEDECGNTISGRHQSVDNRALNASDRQSYSKIVHGATNENKAISQSSHYRNTDDPLDSDSFKILVIIRKRIAQTY</sequence>
<gene>
    <name evidence="1" type="ORF">CEXT_124281</name>
</gene>
<dbReference type="Proteomes" id="UP001054945">
    <property type="component" value="Unassembled WGS sequence"/>
</dbReference>
<dbReference type="EMBL" id="BPLR01019525">
    <property type="protein sequence ID" value="GIX68783.1"/>
    <property type="molecule type" value="Genomic_DNA"/>
</dbReference>
<protein>
    <submittedName>
        <fullName evidence="1">Uncharacterized protein</fullName>
    </submittedName>
</protein>